<protein>
    <recommendedName>
        <fullName evidence="1">FKB95-like N-terminal Kelch domain-containing protein</fullName>
    </recommendedName>
</protein>
<dbReference type="PANTHER" id="PTHR24414">
    <property type="entry name" value="F-BOX/KELCH-REPEAT PROTEIN SKIP4"/>
    <property type="match status" value="1"/>
</dbReference>
<accession>K4FWH1</accession>
<feature type="domain" description="FKB95-like N-terminal Kelch" evidence="1">
    <location>
        <begin position="4"/>
        <end position="136"/>
    </location>
</feature>
<organism evidence="2">
    <name type="scientific">Boechera stricta</name>
    <name type="common">Drummond's rockcress</name>
    <name type="synonym">Boechera drummondii</name>
    <dbReference type="NCBI Taxonomy" id="72658"/>
    <lineage>
        <taxon>Eukaryota</taxon>
        <taxon>Viridiplantae</taxon>
        <taxon>Streptophyta</taxon>
        <taxon>Embryophyta</taxon>
        <taxon>Tracheophyta</taxon>
        <taxon>Spermatophyta</taxon>
        <taxon>Magnoliopsida</taxon>
        <taxon>eudicotyledons</taxon>
        <taxon>Gunneridae</taxon>
        <taxon>Pentapetalae</taxon>
        <taxon>rosids</taxon>
        <taxon>malvids</taxon>
        <taxon>Brassicales</taxon>
        <taxon>Brassicaceae</taxon>
        <taxon>Boechereae</taxon>
        <taxon>Boechera</taxon>
    </lineage>
</organism>
<evidence type="ECO:0000259" key="1">
    <source>
        <dbReference type="Pfam" id="PF25210"/>
    </source>
</evidence>
<dbReference type="InterPro" id="IPR057499">
    <property type="entry name" value="Kelch_FKB95"/>
</dbReference>
<dbReference type="SUPFAM" id="SSF117281">
    <property type="entry name" value="Kelch motif"/>
    <property type="match status" value="1"/>
</dbReference>
<sequence>MDDNDERYTVVRIYDCWNCMWRDVPNMNMKNKEGSTCVHYDKIFVMGGCEHLDHPNWMEMLNIKTQTWKTLPKNPSMLVRNEKSIRKLEVLEGKTYVKIRPTIHDQIFDLKDGRWSAKERGCIVVSLDCMVELVIYGGKLAIL</sequence>
<proteinExistence type="predicted"/>
<gene>
    <name evidence="2" type="ORF">7G9.2</name>
</gene>
<dbReference type="Gene3D" id="2.120.10.80">
    <property type="entry name" value="Kelch-type beta propeller"/>
    <property type="match status" value="1"/>
</dbReference>
<dbReference type="Pfam" id="PF25210">
    <property type="entry name" value="Kelch_FKB95"/>
    <property type="match status" value="1"/>
</dbReference>
<dbReference type="AlphaFoldDB" id="K4FWH1"/>
<dbReference type="InterPro" id="IPR015915">
    <property type="entry name" value="Kelch-typ_b-propeller"/>
</dbReference>
<reference evidence="2" key="1">
    <citation type="journal article" date="2012" name="Genetics">
        <title>Independent FLC Mutations as Causes of Flowering-Time Variation in Arabidopsis thaliana and Capsella rubella.</title>
        <authorList>
            <person name="Guo Y.L."/>
            <person name="Todesco M."/>
            <person name="Hagmann J."/>
            <person name="Das S."/>
            <person name="Weigel D."/>
        </authorList>
    </citation>
    <scope>NUCLEOTIDE SEQUENCE</scope>
</reference>
<name>K4FWH1_BOEST</name>
<dbReference type="PANTHER" id="PTHR24414:SF90">
    <property type="entry name" value="F-BOX DOMAIN-CONTAINING PROTEIN"/>
    <property type="match status" value="1"/>
</dbReference>
<evidence type="ECO:0000313" key="2">
    <source>
        <dbReference type="EMBL" id="AFJ66189.1"/>
    </source>
</evidence>
<dbReference type="InterPro" id="IPR050354">
    <property type="entry name" value="F-box/kelch-repeat_ARATH"/>
</dbReference>
<dbReference type="EMBL" id="JX003247">
    <property type="protein sequence ID" value="AFJ66189.1"/>
    <property type="molecule type" value="Genomic_DNA"/>
</dbReference>
<reference evidence="2" key="2">
    <citation type="submission" date="2012-05" db="EMBL/GenBank/DDBJ databases">
        <authorList>
            <person name="Savar N.S."/>
            <person name="Jahanian-Najafabadi A."/>
            <person name="Bouzari S."/>
        </authorList>
    </citation>
    <scope>NUCLEOTIDE SEQUENCE</scope>
</reference>